<dbReference type="Gene3D" id="3.30.420.40">
    <property type="match status" value="2"/>
</dbReference>
<dbReference type="InterPro" id="IPR002731">
    <property type="entry name" value="ATPase_BadF"/>
</dbReference>
<evidence type="ECO:0000259" key="1">
    <source>
        <dbReference type="Pfam" id="PF01869"/>
    </source>
</evidence>
<dbReference type="InterPro" id="IPR052519">
    <property type="entry name" value="Euk-type_GlcNAc_Kinase"/>
</dbReference>
<sequence>MTNHSQSPLYLGIDGGGTKCRVRLENAQGILLAEAVSGAANIATSVEVAQQSIIDAATQALQQAGLGLSTLSAIYAYAGLAGAGIAGANKKMAQWQHPFAQFNFSTDLHIACQGAHGDNCGAIIILGTGFCAGAIKNGNVIELGGHGLLLSDGASGGWIGLTLFRYALEVLDSLSPSSPLINTLLAQLNCDTSNQLTELALNAKPAYFAGFAPLVFAMQDDPWAIIILEQAARYITRYIDHLVSHGYHNITLMGGTANKITPWLSTKAQGYLCDAHYRPEQGAIQLAKRLA</sequence>
<gene>
    <name evidence="2" type="ORF">HHO47_02425</name>
</gene>
<dbReference type="AlphaFoldDB" id="A0A7Y0DS52"/>
<keyword evidence="2" id="KW-0808">Transferase</keyword>
<reference evidence="2" key="1">
    <citation type="submission" date="2020-04" db="EMBL/GenBank/DDBJ databases">
        <title>Genome Sequencing for Pseudoaltermonas arctica.</title>
        <authorList>
            <person name="Elkins N.S."/>
        </authorList>
    </citation>
    <scope>NUCLEOTIDE SEQUENCE [LARGE SCALE GENOMIC DNA]</scope>
    <source>
        <strain evidence="2">NEC-BIFX-2020_0012</strain>
    </source>
</reference>
<dbReference type="RefSeq" id="WP_169018544.1">
    <property type="nucleotide sequence ID" value="NZ_JABBMT010000002.1"/>
</dbReference>
<proteinExistence type="predicted"/>
<accession>A0A7Y0DS52</accession>
<dbReference type="PANTHER" id="PTHR43190:SF3">
    <property type="entry name" value="N-ACETYL-D-GLUCOSAMINE KINASE"/>
    <property type="match status" value="1"/>
</dbReference>
<dbReference type="CDD" id="cd24082">
    <property type="entry name" value="ASKHA_NBD_GspK-like"/>
    <property type="match status" value="1"/>
</dbReference>
<dbReference type="Proteomes" id="UP000570493">
    <property type="component" value="Unassembled WGS sequence"/>
</dbReference>
<dbReference type="Pfam" id="PF01869">
    <property type="entry name" value="BcrAD_BadFG"/>
    <property type="match status" value="1"/>
</dbReference>
<dbReference type="SUPFAM" id="SSF53067">
    <property type="entry name" value="Actin-like ATPase domain"/>
    <property type="match status" value="2"/>
</dbReference>
<dbReference type="InterPro" id="IPR043129">
    <property type="entry name" value="ATPase_NBD"/>
</dbReference>
<keyword evidence="2" id="KW-0418">Kinase</keyword>
<evidence type="ECO:0000313" key="3">
    <source>
        <dbReference type="Proteomes" id="UP000570493"/>
    </source>
</evidence>
<comment type="caution">
    <text evidence="2">The sequence shown here is derived from an EMBL/GenBank/DDBJ whole genome shotgun (WGS) entry which is preliminary data.</text>
</comment>
<protein>
    <submittedName>
        <fullName evidence="2">N-acetylglucosamine kinase</fullName>
    </submittedName>
</protein>
<evidence type="ECO:0000313" key="2">
    <source>
        <dbReference type="EMBL" id="NMM39721.1"/>
    </source>
</evidence>
<dbReference type="PANTHER" id="PTHR43190">
    <property type="entry name" value="N-ACETYL-D-GLUCOSAMINE KINASE"/>
    <property type="match status" value="1"/>
</dbReference>
<feature type="domain" description="ATPase BadF/BadG/BcrA/BcrD type" evidence="1">
    <location>
        <begin position="11"/>
        <end position="287"/>
    </location>
</feature>
<dbReference type="EMBL" id="JABBMT010000002">
    <property type="protein sequence ID" value="NMM39721.1"/>
    <property type="molecule type" value="Genomic_DNA"/>
</dbReference>
<name>A0A7Y0DS52_9GAMM</name>
<organism evidence="2 3">
    <name type="scientific">Pseudoalteromonas arctica</name>
    <dbReference type="NCBI Taxonomy" id="394751"/>
    <lineage>
        <taxon>Bacteria</taxon>
        <taxon>Pseudomonadati</taxon>
        <taxon>Pseudomonadota</taxon>
        <taxon>Gammaproteobacteria</taxon>
        <taxon>Alteromonadales</taxon>
        <taxon>Pseudoalteromonadaceae</taxon>
        <taxon>Pseudoalteromonas</taxon>
    </lineage>
</organism>
<keyword evidence="3" id="KW-1185">Reference proteome</keyword>
<dbReference type="GO" id="GO:0016301">
    <property type="term" value="F:kinase activity"/>
    <property type="evidence" value="ECO:0007669"/>
    <property type="project" value="UniProtKB-KW"/>
</dbReference>